<proteinExistence type="predicted"/>
<protein>
    <recommendedName>
        <fullName evidence="2">Gelsolin-like domain-containing protein</fullName>
    </recommendedName>
</protein>
<reference evidence="3" key="1">
    <citation type="submission" date="2022-09" db="EMBL/GenBank/DDBJ databases">
        <title>Actin cytoskeleton and complex cell architecture in an #Asgard archaeon.</title>
        <authorList>
            <person name="Ponce Toledo R.I."/>
            <person name="Schleper C."/>
            <person name="Rodrigues Oliveira T."/>
            <person name="Wollweber F."/>
            <person name="Xu J."/>
            <person name="Rittmann S."/>
            <person name="Klingl A."/>
            <person name="Pilhofer M."/>
        </authorList>
    </citation>
    <scope>NUCLEOTIDE SEQUENCE</scope>
    <source>
        <strain evidence="3">B-35</strain>
    </source>
</reference>
<name>A0ABY6HY72_9ARCH</name>
<dbReference type="SUPFAM" id="SSF55753">
    <property type="entry name" value="Actin depolymerizing proteins"/>
    <property type="match status" value="2"/>
</dbReference>
<feature type="domain" description="Gelsolin-like" evidence="2">
    <location>
        <begin position="21"/>
        <end position="85"/>
    </location>
</feature>
<organism evidence="3 4">
    <name type="scientific">Candidatus Lokiarchaeum ossiferum</name>
    <dbReference type="NCBI Taxonomy" id="2951803"/>
    <lineage>
        <taxon>Archaea</taxon>
        <taxon>Promethearchaeati</taxon>
        <taxon>Promethearchaeota</taxon>
        <taxon>Promethearchaeia</taxon>
        <taxon>Promethearchaeales</taxon>
        <taxon>Promethearchaeaceae</taxon>
        <taxon>Candidatus Lokiarchaeum</taxon>
    </lineage>
</organism>
<sequence length="322" mass="36624">MENKIFMIKEGSLELIDKPIFTTGDAYLVVNEEEKKIYVWLGSKCSVDEKGTAAVEARRIDDGKVFNGAAKIITYDEGDEAPEFLARLKNLKILDKNLAKTMLKDVKTGEFADQANHVNALYRISSEEYNGINAMKYVQVPFEKKSLDSEDCFIADLGVDIWVWQGKDSNVKEKVKAIQYAREFDIDRAGDQRPKVFIEGADDEEFLEIFKGKLPTQDRETVDLNAEVFDNQEPAGEVKSIDTPAAEVKPPVQTTPKAPVETKNGMLIQQGEGRNQCPRCGNYNHNMIREQEDRERLIYDYPPIYAKKYNCGKCGAVWRREE</sequence>
<dbReference type="InterPro" id="IPR007122">
    <property type="entry name" value="Villin/Gelsolin"/>
</dbReference>
<keyword evidence="4" id="KW-1185">Reference proteome</keyword>
<dbReference type="InterPro" id="IPR029006">
    <property type="entry name" value="ADF-H/Gelsolin-like_dom_sf"/>
</dbReference>
<accession>A0ABY6HY72</accession>
<evidence type="ECO:0000259" key="2">
    <source>
        <dbReference type="Pfam" id="PF00626"/>
    </source>
</evidence>
<evidence type="ECO:0000313" key="3">
    <source>
        <dbReference type="EMBL" id="UYP47817.1"/>
    </source>
</evidence>
<dbReference type="EMBL" id="CP104013">
    <property type="protein sequence ID" value="UYP47817.1"/>
    <property type="molecule type" value="Genomic_DNA"/>
</dbReference>
<dbReference type="PANTHER" id="PTHR11977">
    <property type="entry name" value="VILLIN"/>
    <property type="match status" value="1"/>
</dbReference>
<dbReference type="Pfam" id="PF00626">
    <property type="entry name" value="Gelsolin"/>
    <property type="match status" value="2"/>
</dbReference>
<keyword evidence="1" id="KW-0677">Repeat</keyword>
<evidence type="ECO:0000313" key="4">
    <source>
        <dbReference type="Proteomes" id="UP001208689"/>
    </source>
</evidence>
<dbReference type="InterPro" id="IPR007123">
    <property type="entry name" value="Gelsolin-like_dom"/>
</dbReference>
<gene>
    <name evidence="3" type="ORF">NEF87_004102</name>
</gene>
<dbReference type="Gene3D" id="3.40.20.10">
    <property type="entry name" value="Severin"/>
    <property type="match status" value="2"/>
</dbReference>
<dbReference type="PANTHER" id="PTHR11977:SF51">
    <property type="entry name" value="PROTEIN FLIGHTLESS-1 HOMOLOG"/>
    <property type="match status" value="1"/>
</dbReference>
<evidence type="ECO:0000256" key="1">
    <source>
        <dbReference type="ARBA" id="ARBA00022737"/>
    </source>
</evidence>
<dbReference type="SMART" id="SM00262">
    <property type="entry name" value="GEL"/>
    <property type="match status" value="2"/>
</dbReference>
<dbReference type="Proteomes" id="UP001208689">
    <property type="component" value="Chromosome"/>
</dbReference>
<feature type="domain" description="Gelsolin-like" evidence="2">
    <location>
        <begin position="138"/>
        <end position="194"/>
    </location>
</feature>